<feature type="domain" description="GP-PDE" evidence="2">
    <location>
        <begin position="37"/>
        <end position="276"/>
    </location>
</feature>
<dbReference type="EC" id="3.1.4.46" evidence="3"/>
<dbReference type="EMBL" id="CP036269">
    <property type="protein sequence ID" value="QDT41785.1"/>
    <property type="molecule type" value="Genomic_DNA"/>
</dbReference>
<gene>
    <name evidence="3" type="primary">ugpQ_2</name>
    <name evidence="3" type="ORF">Pan241w_18490</name>
</gene>
<feature type="chain" id="PRO_5022148333" evidence="1">
    <location>
        <begin position="35"/>
        <end position="285"/>
    </location>
</feature>
<reference evidence="3 4" key="1">
    <citation type="submission" date="2019-02" db="EMBL/GenBank/DDBJ databases">
        <title>Deep-cultivation of Planctomycetes and their phenomic and genomic characterization uncovers novel biology.</title>
        <authorList>
            <person name="Wiegand S."/>
            <person name="Jogler M."/>
            <person name="Boedeker C."/>
            <person name="Pinto D."/>
            <person name="Vollmers J."/>
            <person name="Rivas-Marin E."/>
            <person name="Kohn T."/>
            <person name="Peeters S.H."/>
            <person name="Heuer A."/>
            <person name="Rast P."/>
            <person name="Oberbeckmann S."/>
            <person name="Bunk B."/>
            <person name="Jeske O."/>
            <person name="Meyerdierks A."/>
            <person name="Storesund J.E."/>
            <person name="Kallscheuer N."/>
            <person name="Luecker S."/>
            <person name="Lage O.M."/>
            <person name="Pohl T."/>
            <person name="Merkel B.J."/>
            <person name="Hornburger P."/>
            <person name="Mueller R.-W."/>
            <person name="Bruemmer F."/>
            <person name="Labrenz M."/>
            <person name="Spormann A.M."/>
            <person name="Op den Camp H."/>
            <person name="Overmann J."/>
            <person name="Amann R."/>
            <person name="Jetten M.S.M."/>
            <person name="Mascher T."/>
            <person name="Medema M.H."/>
            <person name="Devos D.P."/>
            <person name="Kaster A.-K."/>
            <person name="Ovreas L."/>
            <person name="Rohde M."/>
            <person name="Galperin M.Y."/>
            <person name="Jogler C."/>
        </authorList>
    </citation>
    <scope>NUCLEOTIDE SEQUENCE [LARGE SCALE GENOMIC DNA]</scope>
    <source>
        <strain evidence="3 4">Pan241w</strain>
    </source>
</reference>
<sequence precursor="true">MLPGEGHSLIMKSINVRLSLFCICFCVLSQVSSAADPVLIAHRGMLRHAPENTLPAFRVCLDLRIGFELDIRTTKDGELVIIHDDSLPRTTNGPSKSIRDVTWAEAQQLDAGRWFDPAFAGTRIPTLEQTLKLIKERKQGDTIIALNIKQLNPDGEKKLVELLEKYDLFEDSFAFDQNAEMSQRLKKLNPRIRIGQNVNRKSIDARLKENQLDVFLLTFVAEKAEVDRLKQQGKQVLFNFGGAGDARRNPVVWKQIRAAGVEGMLTDYPLECRQVWRDADQQTKN</sequence>
<dbReference type="AlphaFoldDB" id="A0A517RD24"/>
<evidence type="ECO:0000256" key="1">
    <source>
        <dbReference type="SAM" id="SignalP"/>
    </source>
</evidence>
<dbReference type="PANTHER" id="PTHR46211">
    <property type="entry name" value="GLYCEROPHOSPHORYL DIESTER PHOSPHODIESTERASE"/>
    <property type="match status" value="1"/>
</dbReference>
<dbReference type="SUPFAM" id="SSF51695">
    <property type="entry name" value="PLC-like phosphodiesterases"/>
    <property type="match status" value="1"/>
</dbReference>
<dbReference type="InterPro" id="IPR017946">
    <property type="entry name" value="PLC-like_Pdiesterase_TIM-brl"/>
</dbReference>
<feature type="signal peptide" evidence="1">
    <location>
        <begin position="1"/>
        <end position="34"/>
    </location>
</feature>
<keyword evidence="3" id="KW-0378">Hydrolase</keyword>
<dbReference type="PANTHER" id="PTHR46211:SF14">
    <property type="entry name" value="GLYCEROPHOSPHODIESTER PHOSPHODIESTERASE"/>
    <property type="match status" value="1"/>
</dbReference>
<dbReference type="PROSITE" id="PS51704">
    <property type="entry name" value="GP_PDE"/>
    <property type="match status" value="1"/>
</dbReference>
<evidence type="ECO:0000313" key="4">
    <source>
        <dbReference type="Proteomes" id="UP000317171"/>
    </source>
</evidence>
<proteinExistence type="predicted"/>
<organism evidence="3 4">
    <name type="scientific">Gimesia alba</name>
    <dbReference type="NCBI Taxonomy" id="2527973"/>
    <lineage>
        <taxon>Bacteria</taxon>
        <taxon>Pseudomonadati</taxon>
        <taxon>Planctomycetota</taxon>
        <taxon>Planctomycetia</taxon>
        <taxon>Planctomycetales</taxon>
        <taxon>Planctomycetaceae</taxon>
        <taxon>Gimesia</taxon>
    </lineage>
</organism>
<keyword evidence="4" id="KW-1185">Reference proteome</keyword>
<dbReference type="GO" id="GO:0006629">
    <property type="term" value="P:lipid metabolic process"/>
    <property type="evidence" value="ECO:0007669"/>
    <property type="project" value="InterPro"/>
</dbReference>
<dbReference type="GO" id="GO:0008889">
    <property type="term" value="F:glycerophosphodiester phosphodiesterase activity"/>
    <property type="evidence" value="ECO:0007669"/>
    <property type="project" value="UniProtKB-EC"/>
</dbReference>
<name>A0A517RD24_9PLAN</name>
<evidence type="ECO:0000313" key="3">
    <source>
        <dbReference type="EMBL" id="QDT41785.1"/>
    </source>
</evidence>
<accession>A0A517RD24</accession>
<dbReference type="Pfam" id="PF03009">
    <property type="entry name" value="GDPD"/>
    <property type="match status" value="1"/>
</dbReference>
<dbReference type="Gene3D" id="3.20.20.190">
    <property type="entry name" value="Phosphatidylinositol (PI) phosphodiesterase"/>
    <property type="match status" value="1"/>
</dbReference>
<dbReference type="OrthoDB" id="238714at2"/>
<evidence type="ECO:0000259" key="2">
    <source>
        <dbReference type="PROSITE" id="PS51704"/>
    </source>
</evidence>
<dbReference type="InterPro" id="IPR030395">
    <property type="entry name" value="GP_PDE_dom"/>
</dbReference>
<dbReference type="Proteomes" id="UP000317171">
    <property type="component" value="Chromosome"/>
</dbReference>
<protein>
    <submittedName>
        <fullName evidence="3">Glycerophosphoryl diester phosphodiesterase</fullName>
        <ecNumber evidence="3">3.1.4.46</ecNumber>
    </submittedName>
</protein>
<keyword evidence="1" id="KW-0732">Signal</keyword>
<dbReference type="KEGG" id="gaz:Pan241w_18490"/>